<dbReference type="InterPro" id="IPR007314">
    <property type="entry name" value="Cofac_haem-bd_dom"/>
</dbReference>
<feature type="domain" description="Haem-binding uptake Tiki superfamily ChaN" evidence="3">
    <location>
        <begin position="50"/>
        <end position="251"/>
    </location>
</feature>
<evidence type="ECO:0000313" key="4">
    <source>
        <dbReference type="EMBL" id="MBO1518912.1"/>
    </source>
</evidence>
<proteinExistence type="predicted"/>
<evidence type="ECO:0000259" key="3">
    <source>
        <dbReference type="Pfam" id="PF04187"/>
    </source>
</evidence>
<dbReference type="Gene3D" id="3.40.50.11550">
    <property type="match status" value="1"/>
</dbReference>
<name>A0ABS3NEW6_9GAMM</name>
<dbReference type="RefSeq" id="WP_208004658.1">
    <property type="nucleotide sequence ID" value="NZ_JAGDFX010000004.1"/>
</dbReference>
<keyword evidence="2" id="KW-0732">Signal</keyword>
<reference evidence="4 5" key="1">
    <citation type="submission" date="2021-03" db="EMBL/GenBank/DDBJ databases">
        <title>Oceanisphaera sp. nov., isolated from the intestine.</title>
        <authorList>
            <person name="Zhao L.-H."/>
            <person name="Shi L.-F."/>
        </authorList>
    </citation>
    <scope>NUCLEOTIDE SEQUENCE [LARGE SCALE GENOMIC DNA]</scope>
    <source>
        <strain evidence="4 5">DM8</strain>
    </source>
</reference>
<comment type="caution">
    <text evidence="4">The sequence shown here is derived from an EMBL/GenBank/DDBJ whole genome shotgun (WGS) entry which is preliminary data.</text>
</comment>
<organism evidence="4 5">
    <name type="scientific">Oceanisphaera pacifica</name>
    <dbReference type="NCBI Taxonomy" id="2818389"/>
    <lineage>
        <taxon>Bacteria</taxon>
        <taxon>Pseudomonadati</taxon>
        <taxon>Pseudomonadota</taxon>
        <taxon>Gammaproteobacteria</taxon>
        <taxon>Aeromonadales</taxon>
        <taxon>Aeromonadaceae</taxon>
        <taxon>Oceanisphaera</taxon>
    </lineage>
</organism>
<keyword evidence="4" id="KW-0449">Lipoprotein</keyword>
<dbReference type="SUPFAM" id="SSF159501">
    <property type="entry name" value="EreA/ChaN-like"/>
    <property type="match status" value="1"/>
</dbReference>
<evidence type="ECO:0000256" key="2">
    <source>
        <dbReference type="SAM" id="SignalP"/>
    </source>
</evidence>
<evidence type="ECO:0000256" key="1">
    <source>
        <dbReference type="SAM" id="MobiDB-lite"/>
    </source>
</evidence>
<gene>
    <name evidence="4" type="ORF">J3U76_04550</name>
</gene>
<dbReference type="Proteomes" id="UP000664882">
    <property type="component" value="Unassembled WGS sequence"/>
</dbReference>
<dbReference type="Pfam" id="PF04187">
    <property type="entry name" value="Cofac_haem_bdg"/>
    <property type="match status" value="1"/>
</dbReference>
<dbReference type="EMBL" id="JAGDFX010000004">
    <property type="protein sequence ID" value="MBO1518912.1"/>
    <property type="molecule type" value="Genomic_DNA"/>
</dbReference>
<dbReference type="CDD" id="cd14727">
    <property type="entry name" value="ChanN-like"/>
    <property type="match status" value="1"/>
</dbReference>
<dbReference type="PROSITE" id="PS51257">
    <property type="entry name" value="PROKAR_LIPOPROTEIN"/>
    <property type="match status" value="1"/>
</dbReference>
<keyword evidence="5" id="KW-1185">Reference proteome</keyword>
<evidence type="ECO:0000313" key="5">
    <source>
        <dbReference type="Proteomes" id="UP000664882"/>
    </source>
</evidence>
<feature type="region of interest" description="Disordered" evidence="1">
    <location>
        <begin position="294"/>
        <end position="316"/>
    </location>
</feature>
<feature type="signal peptide" evidence="2">
    <location>
        <begin position="1"/>
        <end position="19"/>
    </location>
</feature>
<accession>A0ABS3NEW6</accession>
<sequence length="316" mass="35102">MQRLILLAGLLLAGCQAPSSTTHTDFFAEHLFDYQLHSPTGEMMSLADGAAQLAKADVIMVGELHGHQGVHRFQADLLAQLLKQPEPIALAMEQFSRNNQAVVDKYLANELGEDLFIKDSQAWPSYRSDYRALITLAKEANIAVIAANAPRNIVRCISQEGPDYLTRLPASERGWVADKLTLDDDAYKARFMENRHHGQAPTERQFAAQTTWDDTMADSIAQYLQQHPNSRVMLTVGRFHVAERLGTVQRLRQRNPALNVAVIYPVTATESQPETPVWTLQVAVLPATRLDGEPLPAYSSEQPECHSLSHSAKVTP</sequence>
<protein>
    <submittedName>
        <fullName evidence="4">ChaN family lipoprotein</fullName>
    </submittedName>
</protein>
<feature type="chain" id="PRO_5046936639" evidence="2">
    <location>
        <begin position="20"/>
        <end position="316"/>
    </location>
</feature>